<feature type="binding site" evidence="7">
    <location>
        <begin position="308"/>
        <end position="309"/>
    </location>
    <ligand>
        <name>FMN</name>
        <dbReference type="ChEBI" id="CHEBI:58210"/>
    </ligand>
</feature>
<feature type="active site" description="Proton acceptor" evidence="6">
    <location>
        <position position="254"/>
    </location>
</feature>
<feature type="binding site" evidence="7">
    <location>
        <position position="167"/>
    </location>
    <ligand>
        <name>glyoxylate</name>
        <dbReference type="ChEBI" id="CHEBI:36655"/>
    </ligand>
</feature>
<evidence type="ECO:0000256" key="2">
    <source>
        <dbReference type="ARBA" id="ARBA00022630"/>
    </source>
</evidence>
<dbReference type="InterPro" id="IPR013785">
    <property type="entry name" value="Aldolase_TIM"/>
</dbReference>
<dbReference type="SUPFAM" id="SSF51395">
    <property type="entry name" value="FMN-linked oxidoreductases"/>
    <property type="match status" value="1"/>
</dbReference>
<feature type="binding site" evidence="7">
    <location>
        <position position="141"/>
    </location>
    <ligand>
        <name>glyoxylate</name>
        <dbReference type="ChEBI" id="CHEBI:36655"/>
    </ligand>
</feature>
<dbReference type="AlphaFoldDB" id="A0A9X0QUQ5"/>
<comment type="similarity">
    <text evidence="5">Belongs to the FMN-dependent alpha-hydroxy acid dehydrogenase family.</text>
</comment>
<reference evidence="9" key="1">
    <citation type="submission" date="2020-08" db="EMBL/GenBank/DDBJ databases">
        <authorList>
            <person name="Hu Y."/>
            <person name="Nguyen S.V."/>
            <person name="Li F."/>
            <person name="Fanning S."/>
        </authorList>
    </citation>
    <scope>NUCLEOTIDE SEQUENCE</scope>
    <source>
        <strain evidence="9">SYSU D8009</strain>
    </source>
</reference>
<dbReference type="PANTHER" id="PTHR10578:SF107">
    <property type="entry name" value="2-HYDROXYACID OXIDASE 1"/>
    <property type="match status" value="1"/>
</dbReference>
<keyword evidence="3 7" id="KW-0288">FMN</keyword>
<evidence type="ECO:0000256" key="4">
    <source>
        <dbReference type="ARBA" id="ARBA00023002"/>
    </source>
</evidence>
<dbReference type="PROSITE" id="PS51349">
    <property type="entry name" value="FMN_HYDROXY_ACID_DH_2"/>
    <property type="match status" value="1"/>
</dbReference>
<evidence type="ECO:0000256" key="3">
    <source>
        <dbReference type="ARBA" id="ARBA00022643"/>
    </source>
</evidence>
<dbReference type="Proteomes" id="UP000600101">
    <property type="component" value="Unassembled WGS sequence"/>
</dbReference>
<protein>
    <submittedName>
        <fullName evidence="9">Alpha-hydroxy-acid oxidizing protein</fullName>
    </submittedName>
</protein>
<proteinExistence type="inferred from homology"/>
<evidence type="ECO:0000256" key="5">
    <source>
        <dbReference type="ARBA" id="ARBA00024042"/>
    </source>
</evidence>
<dbReference type="PANTHER" id="PTHR10578">
    <property type="entry name" value="S -2-HYDROXY-ACID OXIDASE-RELATED"/>
    <property type="match status" value="1"/>
</dbReference>
<dbReference type="Gene3D" id="3.20.20.70">
    <property type="entry name" value="Aldolase class I"/>
    <property type="match status" value="1"/>
</dbReference>
<feature type="binding site" evidence="7">
    <location>
        <position position="176"/>
    </location>
    <ligand>
        <name>glyoxylate</name>
        <dbReference type="ChEBI" id="CHEBI:36655"/>
    </ligand>
</feature>
<comment type="caution">
    <text evidence="9">The sequence shown here is derived from an EMBL/GenBank/DDBJ whole genome shotgun (WGS) entry which is preliminary data.</text>
</comment>
<feature type="binding site" evidence="7">
    <location>
        <position position="230"/>
    </location>
    <ligand>
        <name>FMN</name>
        <dbReference type="ChEBI" id="CHEBI:58210"/>
    </ligand>
</feature>
<feature type="binding site" evidence="7">
    <location>
        <position position="252"/>
    </location>
    <ligand>
        <name>FMN</name>
        <dbReference type="ChEBI" id="CHEBI:58210"/>
    </ligand>
</feature>
<organism evidence="9 10">
    <name type="scientific">Siccirubricoccus deserti</name>
    <dbReference type="NCBI Taxonomy" id="2013562"/>
    <lineage>
        <taxon>Bacteria</taxon>
        <taxon>Pseudomonadati</taxon>
        <taxon>Pseudomonadota</taxon>
        <taxon>Alphaproteobacteria</taxon>
        <taxon>Acetobacterales</taxon>
        <taxon>Roseomonadaceae</taxon>
        <taxon>Siccirubricoccus</taxon>
    </lineage>
</organism>
<dbReference type="InterPro" id="IPR000262">
    <property type="entry name" value="FMN-dep_DH"/>
</dbReference>
<dbReference type="CDD" id="cd02809">
    <property type="entry name" value="alpha_hydroxyacid_oxid_FMN"/>
    <property type="match status" value="1"/>
</dbReference>
<feature type="binding site" evidence="7">
    <location>
        <begin position="90"/>
        <end position="92"/>
    </location>
    <ligand>
        <name>FMN</name>
        <dbReference type="ChEBI" id="CHEBI:58210"/>
    </ligand>
</feature>
<feature type="binding site" evidence="7">
    <location>
        <begin position="285"/>
        <end position="289"/>
    </location>
    <ligand>
        <name>FMN</name>
        <dbReference type="ChEBI" id="CHEBI:58210"/>
    </ligand>
</feature>
<dbReference type="EMBL" id="JACOMF010000002">
    <property type="protein sequence ID" value="MBC4014151.1"/>
    <property type="molecule type" value="Genomic_DNA"/>
</dbReference>
<dbReference type="PIRSF" id="PIRSF000138">
    <property type="entry name" value="Al-hdrx_acd_dh"/>
    <property type="match status" value="1"/>
</dbReference>
<dbReference type="InterPro" id="IPR037396">
    <property type="entry name" value="FMN_HAD"/>
</dbReference>
<feature type="binding site" evidence="7">
    <location>
        <position position="254"/>
    </location>
    <ligand>
        <name>glyoxylate</name>
        <dbReference type="ChEBI" id="CHEBI:36655"/>
    </ligand>
</feature>
<dbReference type="GO" id="GO:0010181">
    <property type="term" value="F:FMN binding"/>
    <property type="evidence" value="ECO:0007669"/>
    <property type="project" value="InterPro"/>
</dbReference>
<accession>A0A9X0QUQ5</accession>
<evidence type="ECO:0000313" key="10">
    <source>
        <dbReference type="Proteomes" id="UP000600101"/>
    </source>
</evidence>
<sequence length="355" mass="35976">MGAAVLGQPAAAPLRITSMEALEAAARAVLPPATYDWIAGAAGAGLTQRRNRTALDAATITPRMLTGVGPPDLSLTLLGQALAHPVLVAPMGLQGLAHPEGEVASARGAAAAGALFCAPMVASRSLEEVATAGGPRWFQLYLPRDRGMALDLATRAAAAGYTALVPTLDAPIAAFRERDLAHGFTPPPALARGNDRPSYAHPLLGGTDAGLSWADLAWFMARAPLPVVPKGVLAAADARRAMEAGAAALIVSSHGGRQFDGAPAAFEALPRCVAAVAGRVPVLMDSGPRRGLDVMKALAAGATAVAIGRPMWWGLALGGAEGVQAVLGRIVEELGVAMRLAGCGSLGDVTAELLN</sequence>
<evidence type="ECO:0000259" key="8">
    <source>
        <dbReference type="PROSITE" id="PS51349"/>
    </source>
</evidence>
<name>A0A9X0QUQ5_9PROT</name>
<feature type="domain" description="FMN hydroxy acid dehydrogenase" evidence="8">
    <location>
        <begin position="11"/>
        <end position="355"/>
    </location>
</feature>
<dbReference type="GO" id="GO:0016491">
    <property type="term" value="F:oxidoreductase activity"/>
    <property type="evidence" value="ECO:0007669"/>
    <property type="project" value="UniProtKB-KW"/>
</dbReference>
<evidence type="ECO:0000256" key="6">
    <source>
        <dbReference type="PIRSR" id="PIRSR000138-1"/>
    </source>
</evidence>
<comment type="cofactor">
    <cofactor evidence="1">
        <name>FMN</name>
        <dbReference type="ChEBI" id="CHEBI:58210"/>
    </cofactor>
</comment>
<keyword evidence="2 7" id="KW-0285">Flavoprotein</keyword>
<feature type="binding site" evidence="7">
    <location>
        <position position="257"/>
    </location>
    <ligand>
        <name>glyoxylate</name>
        <dbReference type="ChEBI" id="CHEBI:36655"/>
    </ligand>
</feature>
<dbReference type="InterPro" id="IPR012133">
    <property type="entry name" value="Alpha-hydoxy_acid_DH_FMN"/>
</dbReference>
<keyword evidence="4" id="KW-0560">Oxidoreductase</keyword>
<gene>
    <name evidence="9" type="ORF">H7965_02345</name>
</gene>
<evidence type="ECO:0000256" key="1">
    <source>
        <dbReference type="ARBA" id="ARBA00001917"/>
    </source>
</evidence>
<keyword evidence="10" id="KW-1185">Reference proteome</keyword>
<evidence type="ECO:0000313" key="9">
    <source>
        <dbReference type="EMBL" id="MBC4014151.1"/>
    </source>
</evidence>
<feature type="binding site" evidence="7">
    <location>
        <position position="139"/>
    </location>
    <ligand>
        <name>FMN</name>
        <dbReference type="ChEBI" id="CHEBI:58210"/>
    </ligand>
</feature>
<dbReference type="Pfam" id="PF01070">
    <property type="entry name" value="FMN_dh"/>
    <property type="match status" value="1"/>
</dbReference>
<evidence type="ECO:0000256" key="7">
    <source>
        <dbReference type="PIRSR" id="PIRSR000138-2"/>
    </source>
</evidence>